<feature type="binding site" evidence="5">
    <location>
        <position position="80"/>
    </location>
    <ligand>
        <name>molybdate</name>
        <dbReference type="ChEBI" id="CHEBI:36264"/>
    </ligand>
</feature>
<reference evidence="7 8" key="1">
    <citation type="journal article" date="2017" name="Genome Announc.">
        <title>Draft Genome Sequence of Romboutsia weinsteinii sp. nov. Strain CCRI-19649(T) Isolated from Surface Water.</title>
        <authorList>
            <person name="Maheux A.F."/>
            <person name="Boudreau D.K."/>
            <person name="Berube E."/>
            <person name="Boissinot M."/>
            <person name="Cantin P."/>
            <person name="Raymond F."/>
            <person name="Corbeil J."/>
            <person name="Omar R.F."/>
            <person name="Bergeron M.G."/>
        </authorList>
    </citation>
    <scope>NUCLEOTIDE SEQUENCE [LARGE SCALE GENOMIC DNA]</scope>
    <source>
        <strain evidence="7 8">CCRI-19649</strain>
    </source>
</reference>
<dbReference type="InterPro" id="IPR005950">
    <property type="entry name" value="ModA"/>
</dbReference>
<sequence>MQLRKIFKNLGIIIFIAMLAVGCSNPENSKKQSQVSKTESESVELNISAAASLKEAMAKLEEEYKKENKDIKLVVNFGASGSLQQQIEQGAPCDIFISAGKKQMDALNEGGLIEKGTYKNLVKNDLVLIAPKNSKITSINDLTSNKVKHIAVGEANSVPAGKYADEVLNNLNIKDSILDKLVFAKDVKEVLAWTQSGNAEAGFVYYSDAINTDKVKIVEVTSEESHSPITYPIAVIKDSNQVEEAKNFEEFLLSDKAQEILKECGYKSSK</sequence>
<gene>
    <name evidence="7" type="primary">modA</name>
    <name evidence="7" type="ORF">CHL78_010235</name>
</gene>
<dbReference type="PANTHER" id="PTHR30632:SF0">
    <property type="entry name" value="SULFATE-BINDING PROTEIN"/>
    <property type="match status" value="1"/>
</dbReference>
<dbReference type="PROSITE" id="PS51257">
    <property type="entry name" value="PROKAR_LIPOPROTEIN"/>
    <property type="match status" value="1"/>
</dbReference>
<keyword evidence="6" id="KW-0175">Coiled coil</keyword>
<dbReference type="InterPro" id="IPR041879">
    <property type="entry name" value="YvgL-like_PBP2"/>
</dbReference>
<keyword evidence="2 5" id="KW-0500">Molybdenum</keyword>
<feature type="binding site" evidence="5">
    <location>
        <position position="205"/>
    </location>
    <ligand>
        <name>molybdate</name>
        <dbReference type="ChEBI" id="CHEBI:36264"/>
    </ligand>
</feature>
<dbReference type="GO" id="GO:0030973">
    <property type="term" value="F:molybdate ion binding"/>
    <property type="evidence" value="ECO:0007669"/>
    <property type="project" value="UniProtKB-ARBA"/>
</dbReference>
<name>A0A371J357_9FIRM</name>
<feature type="binding site" evidence="5">
    <location>
        <position position="52"/>
    </location>
    <ligand>
        <name>molybdate</name>
        <dbReference type="ChEBI" id="CHEBI:36264"/>
    </ligand>
</feature>
<dbReference type="FunFam" id="3.40.190.10:FF:000035">
    <property type="entry name" value="Molybdate ABC transporter substrate-binding protein"/>
    <property type="match status" value="1"/>
</dbReference>
<feature type="binding site" evidence="5">
    <location>
        <position position="187"/>
    </location>
    <ligand>
        <name>molybdate</name>
        <dbReference type="ChEBI" id="CHEBI:36264"/>
    </ligand>
</feature>
<accession>A0A371J357</accession>
<dbReference type="AlphaFoldDB" id="A0A371J357"/>
<dbReference type="GO" id="GO:0015689">
    <property type="term" value="P:molybdate ion transport"/>
    <property type="evidence" value="ECO:0007669"/>
    <property type="project" value="InterPro"/>
</dbReference>
<comment type="similarity">
    <text evidence="1">Belongs to the bacterial solute-binding protein ModA family.</text>
</comment>
<keyword evidence="4" id="KW-0732">Signal</keyword>
<dbReference type="GO" id="GO:0046872">
    <property type="term" value="F:metal ion binding"/>
    <property type="evidence" value="ECO:0007669"/>
    <property type="project" value="UniProtKB-KW"/>
</dbReference>
<dbReference type="Pfam" id="PF13531">
    <property type="entry name" value="SBP_bac_11"/>
    <property type="match status" value="1"/>
</dbReference>
<dbReference type="GO" id="GO:1901359">
    <property type="term" value="F:tungstate binding"/>
    <property type="evidence" value="ECO:0007669"/>
    <property type="project" value="UniProtKB-ARBA"/>
</dbReference>
<dbReference type="CDD" id="cd13537">
    <property type="entry name" value="PBP2_YvgL_like"/>
    <property type="match status" value="1"/>
</dbReference>
<feature type="binding site" evidence="5">
    <location>
        <position position="160"/>
    </location>
    <ligand>
        <name>molybdate</name>
        <dbReference type="ChEBI" id="CHEBI:36264"/>
    </ligand>
</feature>
<dbReference type="PIRSF" id="PIRSF004846">
    <property type="entry name" value="ModA"/>
    <property type="match status" value="1"/>
</dbReference>
<evidence type="ECO:0000256" key="5">
    <source>
        <dbReference type="PIRSR" id="PIRSR004846-1"/>
    </source>
</evidence>
<evidence type="ECO:0000256" key="4">
    <source>
        <dbReference type="ARBA" id="ARBA00022729"/>
    </source>
</evidence>
<dbReference type="PANTHER" id="PTHR30632">
    <property type="entry name" value="MOLYBDATE-BINDING PERIPLASMIC PROTEIN"/>
    <property type="match status" value="1"/>
</dbReference>
<evidence type="ECO:0000256" key="6">
    <source>
        <dbReference type="SAM" id="Coils"/>
    </source>
</evidence>
<dbReference type="Gene3D" id="3.40.190.10">
    <property type="entry name" value="Periplasmic binding protein-like II"/>
    <property type="match status" value="2"/>
</dbReference>
<keyword evidence="8" id="KW-1185">Reference proteome</keyword>
<protein>
    <submittedName>
        <fullName evidence="7">Molybdate ABC transporter substrate-binding protein</fullName>
    </submittedName>
</protein>
<evidence type="ECO:0000256" key="1">
    <source>
        <dbReference type="ARBA" id="ARBA00009175"/>
    </source>
</evidence>
<feature type="coiled-coil region" evidence="6">
    <location>
        <begin position="43"/>
        <end position="70"/>
    </location>
</feature>
<evidence type="ECO:0000256" key="2">
    <source>
        <dbReference type="ARBA" id="ARBA00022505"/>
    </source>
</evidence>
<evidence type="ECO:0000256" key="3">
    <source>
        <dbReference type="ARBA" id="ARBA00022723"/>
    </source>
</evidence>
<dbReference type="OrthoDB" id="9785015at2"/>
<dbReference type="NCBIfam" id="TIGR01256">
    <property type="entry name" value="modA"/>
    <property type="match status" value="1"/>
</dbReference>
<dbReference type="RefSeq" id="WP_094367472.1">
    <property type="nucleotide sequence ID" value="NZ_NOJY02000015.1"/>
</dbReference>
<proteinExistence type="inferred from homology"/>
<evidence type="ECO:0000313" key="8">
    <source>
        <dbReference type="Proteomes" id="UP000215694"/>
    </source>
</evidence>
<evidence type="ECO:0000313" key="7">
    <source>
        <dbReference type="EMBL" id="RDY27165.1"/>
    </source>
</evidence>
<dbReference type="InterPro" id="IPR050682">
    <property type="entry name" value="ModA/WtpA"/>
</dbReference>
<comment type="caution">
    <text evidence="7">The sequence shown here is derived from an EMBL/GenBank/DDBJ whole genome shotgun (WGS) entry which is preliminary data.</text>
</comment>
<keyword evidence="3 5" id="KW-0479">Metal-binding</keyword>
<dbReference type="SUPFAM" id="SSF53850">
    <property type="entry name" value="Periplasmic binding protein-like II"/>
    <property type="match status" value="1"/>
</dbReference>
<dbReference type="EMBL" id="NOJY02000015">
    <property type="protein sequence ID" value="RDY27165.1"/>
    <property type="molecule type" value="Genomic_DNA"/>
</dbReference>
<dbReference type="Proteomes" id="UP000215694">
    <property type="component" value="Unassembled WGS sequence"/>
</dbReference>
<organism evidence="7 8">
    <name type="scientific">Romboutsia weinsteinii</name>
    <dbReference type="NCBI Taxonomy" id="2020949"/>
    <lineage>
        <taxon>Bacteria</taxon>
        <taxon>Bacillati</taxon>
        <taxon>Bacillota</taxon>
        <taxon>Clostridia</taxon>
        <taxon>Peptostreptococcales</taxon>
        <taxon>Peptostreptococcaceae</taxon>
        <taxon>Romboutsia</taxon>
    </lineage>
</organism>